<dbReference type="RefSeq" id="WP_267765752.1">
    <property type="nucleotide sequence ID" value="NZ_JAPNKE010000002.1"/>
</dbReference>
<proteinExistence type="predicted"/>
<comment type="caution">
    <text evidence="5">The sequence shown here is derived from an EMBL/GenBank/DDBJ whole genome shotgun (WGS) entry which is preliminary data.</text>
</comment>
<dbReference type="AlphaFoldDB" id="A0A9X3EJ90"/>
<dbReference type="CDD" id="cd06661">
    <property type="entry name" value="GGCT_like"/>
    <property type="match status" value="1"/>
</dbReference>
<dbReference type="Pfam" id="PF06094">
    <property type="entry name" value="GGACT"/>
    <property type="match status" value="1"/>
</dbReference>
<dbReference type="Gene3D" id="3.10.490.10">
    <property type="entry name" value="Gamma-glutamyl cyclotransferase-like"/>
    <property type="match status" value="1"/>
</dbReference>
<dbReference type="PANTHER" id="PTHR12935:SF0">
    <property type="entry name" value="GAMMA-GLUTAMYLCYCLOTRANSFERASE"/>
    <property type="match status" value="1"/>
</dbReference>
<name>A0A9X3EJ90_9BACT</name>
<organism evidence="5 6">
    <name type="scientific">Nannocystis pusilla</name>
    <dbReference type="NCBI Taxonomy" id="889268"/>
    <lineage>
        <taxon>Bacteria</taxon>
        <taxon>Pseudomonadati</taxon>
        <taxon>Myxococcota</taxon>
        <taxon>Polyangia</taxon>
        <taxon>Nannocystales</taxon>
        <taxon>Nannocystaceae</taxon>
        <taxon>Nannocystis</taxon>
    </lineage>
</organism>
<dbReference type="PANTHER" id="PTHR12935">
    <property type="entry name" value="GAMMA-GLUTAMYLCYCLOTRANSFERASE"/>
    <property type="match status" value="1"/>
</dbReference>
<dbReference type="GO" id="GO:0003839">
    <property type="term" value="F:gamma-glutamylcyclotransferase activity"/>
    <property type="evidence" value="ECO:0007669"/>
    <property type="project" value="InterPro"/>
</dbReference>
<dbReference type="InterPro" id="IPR036568">
    <property type="entry name" value="GGCT-like_sf"/>
</dbReference>
<dbReference type="InterPro" id="IPR009288">
    <property type="entry name" value="AIG2-like_dom"/>
</dbReference>
<evidence type="ECO:0000313" key="6">
    <source>
        <dbReference type="Proteomes" id="UP001150924"/>
    </source>
</evidence>
<reference evidence="5" key="1">
    <citation type="submission" date="2022-11" db="EMBL/GenBank/DDBJ databases">
        <title>Minimal conservation of predation-associated metabolite biosynthetic gene clusters underscores biosynthetic potential of Myxococcota including descriptions for ten novel species: Archangium lansinium sp. nov., Myxococcus landrumus sp. nov., Nannocystis bai.</title>
        <authorList>
            <person name="Ahearne A."/>
            <person name="Stevens C."/>
            <person name="Phillips K."/>
        </authorList>
    </citation>
    <scope>NUCLEOTIDE SEQUENCE</scope>
    <source>
        <strain evidence="5">Na p29</strain>
    </source>
</reference>
<keyword evidence="1" id="KW-0456">Lyase</keyword>
<protein>
    <submittedName>
        <fullName evidence="5">Gamma-glutamylcyclotransferase</fullName>
    </submittedName>
</protein>
<feature type="active site" description="Proton acceptor" evidence="2">
    <location>
        <position position="96"/>
    </location>
</feature>
<accession>A0A9X3EJ90</accession>
<keyword evidence="6" id="KW-1185">Reference proteome</keyword>
<dbReference type="InterPro" id="IPR017939">
    <property type="entry name" value="G-Glutamylcylcotransferase"/>
</dbReference>
<dbReference type="SUPFAM" id="SSF110857">
    <property type="entry name" value="Gamma-glutamyl cyclotransferase-like"/>
    <property type="match status" value="1"/>
</dbReference>
<feature type="domain" description="Gamma-glutamylcyclotransferase AIG2-like" evidence="4">
    <location>
        <begin position="19"/>
        <end position="139"/>
    </location>
</feature>
<dbReference type="EMBL" id="JAPNKE010000002">
    <property type="protein sequence ID" value="MCY1004215.1"/>
    <property type="molecule type" value="Genomic_DNA"/>
</dbReference>
<evidence type="ECO:0000313" key="5">
    <source>
        <dbReference type="EMBL" id="MCY1004215.1"/>
    </source>
</evidence>
<evidence type="ECO:0000256" key="2">
    <source>
        <dbReference type="PIRSR" id="PIRSR617939-1"/>
    </source>
</evidence>
<evidence type="ECO:0000256" key="1">
    <source>
        <dbReference type="ARBA" id="ARBA00023239"/>
    </source>
</evidence>
<evidence type="ECO:0000256" key="3">
    <source>
        <dbReference type="PIRSR" id="PIRSR617939-2"/>
    </source>
</evidence>
<dbReference type="Proteomes" id="UP001150924">
    <property type="component" value="Unassembled WGS sequence"/>
</dbReference>
<feature type="binding site" evidence="3">
    <location>
        <position position="140"/>
    </location>
    <ligand>
        <name>substrate</name>
    </ligand>
</feature>
<gene>
    <name evidence="5" type="ORF">OV079_01250</name>
</gene>
<dbReference type="InterPro" id="IPR013024">
    <property type="entry name" value="GGCT-like"/>
</dbReference>
<feature type="binding site" evidence="3">
    <location>
        <begin position="19"/>
        <end position="24"/>
    </location>
    <ligand>
        <name>substrate</name>
    </ligand>
</feature>
<evidence type="ECO:0000259" key="4">
    <source>
        <dbReference type="Pfam" id="PF06094"/>
    </source>
</evidence>
<sequence>MVKRVVVDTTSRSSGDVWYFAYGSNLHPQRRATRAALSPLDTTPGTLCGWRLVFDMPGVPPADPAMASIRREAGSEVHGLLLRLTAHQFAALVGSEGGDRFYVREQVEVIAYDDRKVIAEVFIAAPGRRLQRERTPSRRYLELIREGARLSALRPEYCAWLEALPHAEASPRARWASDVFLEVFMRASRGRCAGWRRAGSTPCSAPRTSRRCRDAWPRGCCWRRCSGSGSGCERWAGRPERRHRASRRQ</sequence>